<dbReference type="AlphaFoldDB" id="A0A2Z6PBP8"/>
<organism evidence="3 4">
    <name type="scientific">Trifolium subterraneum</name>
    <name type="common">Subterranean clover</name>
    <dbReference type="NCBI Taxonomy" id="3900"/>
    <lineage>
        <taxon>Eukaryota</taxon>
        <taxon>Viridiplantae</taxon>
        <taxon>Streptophyta</taxon>
        <taxon>Embryophyta</taxon>
        <taxon>Tracheophyta</taxon>
        <taxon>Spermatophyta</taxon>
        <taxon>Magnoliopsida</taxon>
        <taxon>eudicotyledons</taxon>
        <taxon>Gunneridae</taxon>
        <taxon>Pentapetalae</taxon>
        <taxon>rosids</taxon>
        <taxon>fabids</taxon>
        <taxon>Fabales</taxon>
        <taxon>Fabaceae</taxon>
        <taxon>Papilionoideae</taxon>
        <taxon>50 kb inversion clade</taxon>
        <taxon>NPAAA clade</taxon>
        <taxon>Hologalegina</taxon>
        <taxon>IRL clade</taxon>
        <taxon>Trifolieae</taxon>
        <taxon>Trifolium</taxon>
    </lineage>
</organism>
<feature type="region of interest" description="Disordered" evidence="1">
    <location>
        <begin position="315"/>
        <end position="369"/>
    </location>
</feature>
<dbReference type="Pfam" id="PF04195">
    <property type="entry name" value="Transposase_28"/>
    <property type="match status" value="1"/>
</dbReference>
<dbReference type="PANTHER" id="PTHR31099">
    <property type="entry name" value="OS06G0165300 PROTEIN"/>
    <property type="match status" value="1"/>
</dbReference>
<proteinExistence type="predicted"/>
<gene>
    <name evidence="3" type="ORF">TSUD_403630</name>
</gene>
<name>A0A2Z6PBP8_TRISU</name>
<keyword evidence="4" id="KW-1185">Reference proteome</keyword>
<reference evidence="4" key="1">
    <citation type="journal article" date="2017" name="Front. Plant Sci.">
        <title>Climate Clever Clovers: New Paradigm to Reduce the Environmental Footprint of Ruminants by Breeding Low Methanogenic Forages Utilizing Haplotype Variation.</title>
        <authorList>
            <person name="Kaur P."/>
            <person name="Appels R."/>
            <person name="Bayer P.E."/>
            <person name="Keeble-Gagnere G."/>
            <person name="Wang J."/>
            <person name="Hirakawa H."/>
            <person name="Shirasawa K."/>
            <person name="Vercoe P."/>
            <person name="Stefanova K."/>
            <person name="Durmic Z."/>
            <person name="Nichols P."/>
            <person name="Revell C."/>
            <person name="Isobe S.N."/>
            <person name="Edwards D."/>
            <person name="Erskine W."/>
        </authorList>
    </citation>
    <scope>NUCLEOTIDE SEQUENCE [LARGE SCALE GENOMIC DNA]</scope>
    <source>
        <strain evidence="4">cv. Daliak</strain>
    </source>
</reference>
<protein>
    <recommendedName>
        <fullName evidence="2">Transposase (putative) gypsy type domain-containing protein</fullName>
    </recommendedName>
</protein>
<feature type="domain" description="Transposase (putative) gypsy type" evidence="2">
    <location>
        <begin position="102"/>
        <end position="160"/>
    </location>
</feature>
<evidence type="ECO:0000259" key="2">
    <source>
        <dbReference type="Pfam" id="PF04195"/>
    </source>
</evidence>
<feature type="compositionally biased region" description="Low complexity" evidence="1">
    <location>
        <begin position="325"/>
        <end position="339"/>
    </location>
</feature>
<dbReference type="OrthoDB" id="1733729at2759"/>
<evidence type="ECO:0000313" key="3">
    <source>
        <dbReference type="EMBL" id="GAU47360.1"/>
    </source>
</evidence>
<dbReference type="PANTHER" id="PTHR31099:SF49">
    <property type="entry name" value="MYOSIN HEAVY CHAIN-LIKE PROTEIN"/>
    <property type="match status" value="1"/>
</dbReference>
<feature type="region of interest" description="Disordered" evidence="1">
    <location>
        <begin position="496"/>
        <end position="536"/>
    </location>
</feature>
<accession>A0A2Z6PBP8</accession>
<dbReference type="Proteomes" id="UP000242715">
    <property type="component" value="Unassembled WGS sequence"/>
</dbReference>
<dbReference type="InterPro" id="IPR007321">
    <property type="entry name" value="Transposase_28"/>
</dbReference>
<evidence type="ECO:0000313" key="4">
    <source>
        <dbReference type="Proteomes" id="UP000242715"/>
    </source>
</evidence>
<dbReference type="EMBL" id="DF974306">
    <property type="protein sequence ID" value="GAU47360.1"/>
    <property type="molecule type" value="Genomic_DNA"/>
</dbReference>
<sequence length="610" mass="68324">MPGIHNMLPGIHALESPDSAMVDDRGIQQKISVEDNMDWVADDPRTKATRFELGEHYPEDLFTEIEDQDPPNWEIRIPGARQRICTAFRNGGIPMYQIVFEHMGLRLPFSDLEVAIFNHLEVCPSQLHPNSLAFIRAFEIVAAYLELAPTIPLFFAIFGIQRSRPRGNVTNKCGWVSLKQHRKFFDIYEESLRNFKDEYFVVRPMAVEGWKAILVRGPKLDDDGNVVFGDDAEPIEVDYERFPFCWSTRHYSREAKSFTFKRGALSKEESADLKQLEDFVDSFPPSLWEDREGNLICDEEGEMKNTQLTLRKLQAEKKRREAGGTSSSTLNTSAQSSPSKSIDLTGEKRVSEAAPVDKRPPKVTRTKAGGSNVVGGYRLVPGRPAEEFVIPAAMGHDCMLDGKTRMKISDADQTILASMGPESIRNVVAESSVAMFKLLEVATFLNGRECKYLQERDEARAHAKGFGERLTIVEKDLSSETKALKESQAKVGQLEKDLQDAKEEEGKLKERLGELEEKLPSMTLTPTSDEEEKKVDPAGTYASFSRAGLISKIYEVGDLQLEVASSSFRNALAQLHILNPGVQLITEGMDEMKEVRDGQIASPPLDEDAA</sequence>
<feature type="compositionally biased region" description="Basic and acidic residues" evidence="1">
    <location>
        <begin position="496"/>
        <end position="519"/>
    </location>
</feature>
<evidence type="ECO:0000256" key="1">
    <source>
        <dbReference type="SAM" id="MobiDB-lite"/>
    </source>
</evidence>
<feature type="compositionally biased region" description="Basic and acidic residues" evidence="1">
    <location>
        <begin position="345"/>
        <end position="360"/>
    </location>
</feature>